<evidence type="ECO:0000256" key="9">
    <source>
        <dbReference type="SAM" id="MobiDB-lite"/>
    </source>
</evidence>
<dbReference type="EMBL" id="OOIL02004257">
    <property type="protein sequence ID" value="VFQ91179.1"/>
    <property type="molecule type" value="Genomic_DNA"/>
</dbReference>
<dbReference type="InterPro" id="IPR023408">
    <property type="entry name" value="MscS_beta-dom_sf"/>
</dbReference>
<evidence type="ECO:0000256" key="2">
    <source>
        <dbReference type="ARBA" id="ARBA00008017"/>
    </source>
</evidence>
<feature type="transmembrane region" description="Helical" evidence="10">
    <location>
        <begin position="710"/>
        <end position="733"/>
    </location>
</feature>
<sequence>MRCGRALGPDEIPVEFWKHAGHGAWVWLTKLFNVIFRTARMPDEWRESLLVPLFKGKGDIQSCENYRGIKLLSHTMKVWERVIEYRVRKGVCISENQFGFMPGRSTTEAIHLVRRLMEEYRARKKDLHTVFIDLEKAYDRVQSEVLWRCLETRGVPITYTRAIKDMYDGAMTRVRTFGGDSESFSVGMGLHQGSALSPFLFALVMDVLTQGVQEGVPWCMLFADDIVLIDDTREGLNDKLERWRLALETKGFRISRNKTEYMECRFSGRETESEVEVRIDSHLVPKLDRFRYLGSISPRMKGKFYRSVVRPAMLYGAECLAVKKTHVRRLHAAEMRMLRWMCGKTRLDRISNEVIRRQVGMAPVEDKLREARLRWFGHVRRRDADAPVEPGVSWKQPPCFRVGESEEFEFQHNGSKDVAEDPPSRLIGQFLNKQRAAGGEICLDMDMEMDELRDSSSGACACSLVSFPPHEPYFSNRYKSNRISASKDLKVQFIEENSGDSTPPNSRVVDIALDHHQQNHSPSSSSSSSNDDDDDEEMMEPPQQQKQQRSRRRTSGSMTFSFNNNKNVVEGSRGGDGHVVKCTSFQRRGSFMAGRRMINKTKSRLMDDIVVVPDVVVSEKKSGRIFGKSSVQTMRSSGLMMGKSPEEEEDDPLLDDFDIPEEFKSSKIDALTLAQWISLVVIVTSLVCTLCFPSLKAYRMRGLRLWKWEVLILVLICGRLVSGWAIRVGVFFIERNFLLRKRLLYFVYGVRKAVQNCMWLGLVLIAWHSMFDKKVEGNNDFLQSVNKIMVCMLIGITLWLLKTLMVKVLASSFHVSKFFDRIQESLFNQYIIEALSGPPLNEIHSQQEEEDRAMAEVWKLQDAGAKLPPELKASAFKHLKSNNFSRVVDHGGGGGGATPTKISGIISTRSVAEEAEEHEHHQGITIDFLHKLNPRNISAWNMKRLVKMVRHGVLSTLDEQIHCTAQKYEANQIRSECEAKLAARKIFHNVAKPKSNSIYLDDLRRFLRQEEAVQAMNLLGGSRDCRRIRKASLKNWVVNVFRERRALALTLDDTKTAVKKLHQMVTVLVAVIIFLISLVILGFVTGRDLMYISSQVVIVTFIFGNQCKNVFEAIIFLFVMHPFDVGDRCEVDGVEMVVEEMNILTTVFLRYDNLKVHFPNSTLAMRPIGNFYRSPDMGDSVDFLVHIATPMDKIKVMNQRIVNFVESKKEHWYSSPMVVLMNIEDMNKLKMSVLLRHKMNFQDMGERWLRRAQLVDEMVKIFKEMDIDYRLYPVDINVRAMPTIQSTRHPPKWQPPSIPDPSQMDVYPGPISRDVLVLEGGVHRPPRVIEILQDYGFYGVEKVGGLQLDWALITSLVERWKPETHSFHLPFGEVGITLQDVEVLLGLPVDGIPLSGGTSRSRDQWIQICHDTMGFRPEPSDITSSTIKISAIDPKALTEHSDEVDYQQHARAIMFKLMGGSLFPYTTGNKIGGCLILLQLWAWERLPMTRPRGVVPLEQLVNVPYGVSSDVIQDGFQGVESVYGKFPRHQAGVYVGSRPLPINDEPTWRHFLRKASREYDAVEVFIVVSKNVEEEVEVEEDGYPFFQQPMDQPSSSHYAQHLDSDPDDAEYVAPLEEDEGSSEEE</sequence>
<dbReference type="Proteomes" id="UP000595140">
    <property type="component" value="Unassembled WGS sequence"/>
</dbReference>
<evidence type="ECO:0000259" key="11">
    <source>
        <dbReference type="PROSITE" id="PS50878"/>
    </source>
</evidence>
<evidence type="ECO:0000256" key="8">
    <source>
        <dbReference type="ARBA" id="ARBA00023303"/>
    </source>
</evidence>
<dbReference type="FunFam" id="2.30.30.60:FF:000003">
    <property type="entry name" value="Predicted mechanosensitive ion channel"/>
    <property type="match status" value="1"/>
</dbReference>
<dbReference type="PANTHER" id="PTHR31618">
    <property type="entry name" value="MECHANOSENSITIVE ION CHANNEL PROTEIN 5"/>
    <property type="match status" value="1"/>
</dbReference>
<dbReference type="PANTHER" id="PTHR31618:SF16">
    <property type="entry name" value="MECHANOSENSITIVE ION CHANNEL PROTEIN"/>
    <property type="match status" value="1"/>
</dbReference>
<dbReference type="InterPro" id="IPR043502">
    <property type="entry name" value="DNA/RNA_pol_sf"/>
</dbReference>
<dbReference type="GO" id="GO:0006820">
    <property type="term" value="P:monoatomic anion transport"/>
    <property type="evidence" value="ECO:0007669"/>
    <property type="project" value="TreeGrafter"/>
</dbReference>
<comment type="subcellular location">
    <subcellularLocation>
        <location evidence="1">Membrane</location>
        <topology evidence="1">Multi-pass membrane protein</topology>
    </subcellularLocation>
</comment>
<dbReference type="InterPro" id="IPR000477">
    <property type="entry name" value="RT_dom"/>
</dbReference>
<protein>
    <recommendedName>
        <fullName evidence="11">Reverse transcriptase domain-containing protein</fullName>
    </recommendedName>
</protein>
<dbReference type="InterPro" id="IPR016688">
    <property type="entry name" value="MscS-like_plants/fungi"/>
</dbReference>
<dbReference type="InterPro" id="IPR043128">
    <property type="entry name" value="Rev_trsase/Diguanyl_cyclase"/>
</dbReference>
<feature type="compositionally biased region" description="Polar residues" evidence="9">
    <location>
        <begin position="555"/>
        <end position="567"/>
    </location>
</feature>
<dbReference type="SUPFAM" id="SSF50182">
    <property type="entry name" value="Sm-like ribonucleoproteins"/>
    <property type="match status" value="1"/>
</dbReference>
<organism evidence="12 13">
    <name type="scientific">Cuscuta campestris</name>
    <dbReference type="NCBI Taxonomy" id="132261"/>
    <lineage>
        <taxon>Eukaryota</taxon>
        <taxon>Viridiplantae</taxon>
        <taxon>Streptophyta</taxon>
        <taxon>Embryophyta</taxon>
        <taxon>Tracheophyta</taxon>
        <taxon>Spermatophyta</taxon>
        <taxon>Magnoliopsida</taxon>
        <taxon>eudicotyledons</taxon>
        <taxon>Gunneridae</taxon>
        <taxon>Pentapetalae</taxon>
        <taxon>asterids</taxon>
        <taxon>lamiids</taxon>
        <taxon>Solanales</taxon>
        <taxon>Convolvulaceae</taxon>
        <taxon>Cuscuteae</taxon>
        <taxon>Cuscuta</taxon>
        <taxon>Cuscuta subgen. Grammica</taxon>
        <taxon>Cuscuta sect. Cleistogrammica</taxon>
    </lineage>
</organism>
<evidence type="ECO:0000256" key="3">
    <source>
        <dbReference type="ARBA" id="ARBA00022448"/>
    </source>
</evidence>
<keyword evidence="5 10" id="KW-1133">Transmembrane helix</keyword>
<dbReference type="GO" id="GO:0008381">
    <property type="term" value="F:mechanosensitive monoatomic ion channel activity"/>
    <property type="evidence" value="ECO:0007669"/>
    <property type="project" value="TreeGrafter"/>
</dbReference>
<evidence type="ECO:0000256" key="5">
    <source>
        <dbReference type="ARBA" id="ARBA00022989"/>
    </source>
</evidence>
<keyword evidence="13" id="KW-1185">Reference proteome</keyword>
<evidence type="ECO:0000256" key="4">
    <source>
        <dbReference type="ARBA" id="ARBA00022692"/>
    </source>
</evidence>
<keyword evidence="4 10" id="KW-0812">Transmembrane</keyword>
<comment type="similarity">
    <text evidence="2">Belongs to the MscS (TC 1.A.23) family.</text>
</comment>
<evidence type="ECO:0000256" key="1">
    <source>
        <dbReference type="ARBA" id="ARBA00004141"/>
    </source>
</evidence>
<evidence type="ECO:0000256" key="7">
    <source>
        <dbReference type="ARBA" id="ARBA00023136"/>
    </source>
</evidence>
<feature type="compositionally biased region" description="Low complexity" evidence="9">
    <location>
        <begin position="519"/>
        <end position="529"/>
    </location>
</feature>
<dbReference type="OrthoDB" id="544685at2759"/>
<keyword evidence="7 10" id="KW-0472">Membrane</keyword>
<evidence type="ECO:0000313" key="13">
    <source>
        <dbReference type="Proteomes" id="UP000595140"/>
    </source>
</evidence>
<dbReference type="Gene3D" id="3.30.70.270">
    <property type="match status" value="1"/>
</dbReference>
<gene>
    <name evidence="12" type="ORF">CCAM_LOCUS32955</name>
</gene>
<proteinExistence type="inferred from homology"/>
<reference evidence="12 13" key="1">
    <citation type="submission" date="2018-04" db="EMBL/GenBank/DDBJ databases">
        <authorList>
            <person name="Vogel A."/>
        </authorList>
    </citation>
    <scope>NUCLEOTIDE SEQUENCE [LARGE SCALE GENOMIC DNA]</scope>
</reference>
<dbReference type="Pfam" id="PF00078">
    <property type="entry name" value="RVT_1"/>
    <property type="match status" value="1"/>
</dbReference>
<feature type="compositionally biased region" description="Polar residues" evidence="9">
    <location>
        <begin position="1589"/>
        <end position="1598"/>
    </location>
</feature>
<dbReference type="CDD" id="cd01650">
    <property type="entry name" value="RT_nLTR_like"/>
    <property type="match status" value="1"/>
</dbReference>
<keyword evidence="3" id="KW-0813">Transport</keyword>
<dbReference type="Pfam" id="PF00924">
    <property type="entry name" value="MS_channel_2nd"/>
    <property type="match status" value="1"/>
</dbReference>
<feature type="transmembrane region" description="Helical" evidence="10">
    <location>
        <begin position="788"/>
        <end position="810"/>
    </location>
</feature>
<dbReference type="InterPro" id="IPR019557">
    <property type="entry name" value="AminoTfrase-like_pln_mobile"/>
</dbReference>
<dbReference type="InterPro" id="IPR010920">
    <property type="entry name" value="LSM_dom_sf"/>
</dbReference>
<dbReference type="SUPFAM" id="SSF56672">
    <property type="entry name" value="DNA/RNA polymerases"/>
    <property type="match status" value="1"/>
</dbReference>
<feature type="transmembrane region" description="Helical" evidence="10">
    <location>
        <begin position="1064"/>
        <end position="1084"/>
    </location>
</feature>
<feature type="domain" description="Reverse transcriptase" evidence="11">
    <location>
        <begin position="34"/>
        <end position="297"/>
    </location>
</feature>
<name>A0A484MRP6_9ASTE</name>
<dbReference type="PROSITE" id="PS50878">
    <property type="entry name" value="RT_POL"/>
    <property type="match status" value="1"/>
</dbReference>
<feature type="region of interest" description="Disordered" evidence="9">
    <location>
        <begin position="1583"/>
        <end position="1625"/>
    </location>
</feature>
<dbReference type="InterPro" id="IPR006685">
    <property type="entry name" value="MscS_channel_2nd"/>
</dbReference>
<dbReference type="Pfam" id="PF10536">
    <property type="entry name" value="PMD"/>
    <property type="match status" value="1"/>
</dbReference>
<dbReference type="GO" id="GO:0050982">
    <property type="term" value="P:detection of mechanical stimulus"/>
    <property type="evidence" value="ECO:0007669"/>
    <property type="project" value="UniProtKB-ARBA"/>
</dbReference>
<dbReference type="GO" id="GO:0005886">
    <property type="term" value="C:plasma membrane"/>
    <property type="evidence" value="ECO:0007669"/>
    <property type="project" value="TreeGrafter"/>
</dbReference>
<accession>A0A484MRP6</accession>
<feature type="transmembrane region" description="Helical" evidence="10">
    <location>
        <begin position="1096"/>
        <end position="1120"/>
    </location>
</feature>
<feature type="transmembrane region" description="Helical" evidence="10">
    <location>
        <begin position="745"/>
        <end position="767"/>
    </location>
</feature>
<evidence type="ECO:0000313" key="12">
    <source>
        <dbReference type="EMBL" id="VFQ91179.1"/>
    </source>
</evidence>
<evidence type="ECO:0000256" key="10">
    <source>
        <dbReference type="SAM" id="Phobius"/>
    </source>
</evidence>
<feature type="transmembrane region" description="Helical" evidence="10">
    <location>
        <begin position="673"/>
        <end position="698"/>
    </location>
</feature>
<feature type="compositionally biased region" description="Acidic residues" evidence="9">
    <location>
        <begin position="1605"/>
        <end position="1625"/>
    </location>
</feature>
<evidence type="ECO:0000256" key="6">
    <source>
        <dbReference type="ARBA" id="ARBA00023065"/>
    </source>
</evidence>
<keyword evidence="8" id="KW-0407">Ion channel</keyword>
<dbReference type="Gene3D" id="2.30.30.60">
    <property type="match status" value="1"/>
</dbReference>
<keyword evidence="6" id="KW-0406">Ion transport</keyword>
<feature type="compositionally biased region" description="Acidic residues" evidence="9">
    <location>
        <begin position="530"/>
        <end position="539"/>
    </location>
</feature>
<feature type="region of interest" description="Disordered" evidence="9">
    <location>
        <begin position="515"/>
        <end position="574"/>
    </location>
</feature>